<evidence type="ECO:0000259" key="3">
    <source>
        <dbReference type="Pfam" id="PF13460"/>
    </source>
</evidence>
<dbReference type="PANTHER" id="PTHR14097:SF7">
    <property type="entry name" value="OXIDOREDUCTASE HTATIP2"/>
    <property type="match status" value="1"/>
</dbReference>
<dbReference type="GO" id="GO:0005737">
    <property type="term" value="C:cytoplasm"/>
    <property type="evidence" value="ECO:0007669"/>
    <property type="project" value="TreeGrafter"/>
</dbReference>
<dbReference type="PANTHER" id="PTHR14097">
    <property type="entry name" value="OXIDOREDUCTASE HTATIP2"/>
    <property type="match status" value="1"/>
</dbReference>
<protein>
    <recommendedName>
        <fullName evidence="2">Protein HTATIP2</fullName>
    </recommendedName>
</protein>
<feature type="domain" description="NAD(P)-binding" evidence="3">
    <location>
        <begin position="24"/>
        <end position="139"/>
    </location>
</feature>
<evidence type="ECO:0000313" key="4">
    <source>
        <dbReference type="EMBL" id="CAH1249349.1"/>
    </source>
</evidence>
<dbReference type="GO" id="GO:0051170">
    <property type="term" value="P:import into nucleus"/>
    <property type="evidence" value="ECO:0007669"/>
    <property type="project" value="TreeGrafter"/>
</dbReference>
<evidence type="ECO:0000256" key="1">
    <source>
        <dbReference type="ARBA" id="ARBA00093483"/>
    </source>
</evidence>
<dbReference type="OrthoDB" id="430436at2759"/>
<sequence length="239" mass="26542">MAEAAPGKEAEFRSTNQTAFVVGHTGRTGMALVEELVNRNIFQKVVLIGRRNVDKYQGEKYNMLEQKIVDFEKLEDYADGFKGHSVGFACLGAPKGTVSKEVYQKPNHDYIVKVAELAKAGGCSHFVLTSAGDADKDSMMIHKRLKGEVEAECTDMGFQNLSIFRPWLILAQVDTQFSRRISRMLLAPIIYFKPTLMSVPAETIAKAMVNTVLEPSKDAVKIIDNKGIHRVANGKECEK</sequence>
<comment type="subunit">
    <text evidence="1">Monomer. Forms homodimers during oxidative stress. Interacts (via N-terminus) with elongation factor EEF1A1 (via middle-region); the interaction is direct and competes with EEF1A1 binding to guanyl-nucleotide exchange factor EEF1B2, thereby inhibiting GDP for GTP exchange and reactivation of EEF1A1. Interacts with nuclear transport receptors XPO4, IPO5/RANBP5, IPO7, IPO9 and KPNB1 as well as GCN1L1/GCN1 and LRPPRC probably through their HEAT repeats. Binds NCOA5/CIA.</text>
</comment>
<dbReference type="EMBL" id="OV696702">
    <property type="protein sequence ID" value="CAH1249349.1"/>
    <property type="molecule type" value="Genomic_DNA"/>
</dbReference>
<gene>
    <name evidence="4" type="primary">HTATIP2</name>
    <name evidence="4" type="ORF">BLAG_LOCUS10484</name>
</gene>
<name>A0A8J9Z9P5_BRALA</name>
<dbReference type="SUPFAM" id="SSF51735">
    <property type="entry name" value="NAD(P)-binding Rossmann-fold domains"/>
    <property type="match status" value="1"/>
</dbReference>
<dbReference type="Proteomes" id="UP000838412">
    <property type="component" value="Chromosome 17"/>
</dbReference>
<keyword evidence="5" id="KW-1185">Reference proteome</keyword>
<organism evidence="4 5">
    <name type="scientific">Branchiostoma lanceolatum</name>
    <name type="common">Common lancelet</name>
    <name type="synonym">Amphioxus lanceolatum</name>
    <dbReference type="NCBI Taxonomy" id="7740"/>
    <lineage>
        <taxon>Eukaryota</taxon>
        <taxon>Metazoa</taxon>
        <taxon>Chordata</taxon>
        <taxon>Cephalochordata</taxon>
        <taxon>Leptocardii</taxon>
        <taxon>Amphioxiformes</taxon>
        <taxon>Branchiostomatidae</taxon>
        <taxon>Branchiostoma</taxon>
    </lineage>
</organism>
<dbReference type="Pfam" id="PF13460">
    <property type="entry name" value="NAD_binding_10"/>
    <property type="match status" value="1"/>
</dbReference>
<evidence type="ECO:0000313" key="5">
    <source>
        <dbReference type="Proteomes" id="UP000838412"/>
    </source>
</evidence>
<proteinExistence type="predicted"/>
<dbReference type="InterPro" id="IPR016040">
    <property type="entry name" value="NAD(P)-bd_dom"/>
</dbReference>
<dbReference type="GO" id="GO:0003824">
    <property type="term" value="F:catalytic activity"/>
    <property type="evidence" value="ECO:0007669"/>
    <property type="project" value="UniProtKB-ARBA"/>
</dbReference>
<evidence type="ECO:0000256" key="2">
    <source>
        <dbReference type="ARBA" id="ARBA00093604"/>
    </source>
</evidence>
<dbReference type="InterPro" id="IPR036291">
    <property type="entry name" value="NAD(P)-bd_dom_sf"/>
</dbReference>
<dbReference type="Gene3D" id="3.40.50.720">
    <property type="entry name" value="NAD(P)-binding Rossmann-like Domain"/>
    <property type="match status" value="1"/>
</dbReference>
<dbReference type="AlphaFoldDB" id="A0A8J9Z9P5"/>
<accession>A0A8J9Z9P5</accession>
<reference evidence="4" key="1">
    <citation type="submission" date="2022-01" db="EMBL/GenBank/DDBJ databases">
        <authorList>
            <person name="Braso-Vives M."/>
        </authorList>
    </citation>
    <scope>NUCLEOTIDE SEQUENCE</scope>
</reference>